<dbReference type="Proteomes" id="UP000479190">
    <property type="component" value="Unassembled WGS sequence"/>
</dbReference>
<protein>
    <submittedName>
        <fullName evidence="1">Uncharacterized protein</fullName>
    </submittedName>
</protein>
<proteinExistence type="predicted"/>
<accession>A0A6H5IMR0</accession>
<reference evidence="1 2" key="1">
    <citation type="submission" date="2020-02" db="EMBL/GenBank/DDBJ databases">
        <authorList>
            <person name="Ferguson B K."/>
        </authorList>
    </citation>
    <scope>NUCLEOTIDE SEQUENCE [LARGE SCALE GENOMIC DNA]</scope>
</reference>
<organism evidence="1 2">
    <name type="scientific">Trichogramma brassicae</name>
    <dbReference type="NCBI Taxonomy" id="86971"/>
    <lineage>
        <taxon>Eukaryota</taxon>
        <taxon>Metazoa</taxon>
        <taxon>Ecdysozoa</taxon>
        <taxon>Arthropoda</taxon>
        <taxon>Hexapoda</taxon>
        <taxon>Insecta</taxon>
        <taxon>Pterygota</taxon>
        <taxon>Neoptera</taxon>
        <taxon>Endopterygota</taxon>
        <taxon>Hymenoptera</taxon>
        <taxon>Apocrita</taxon>
        <taxon>Proctotrupomorpha</taxon>
        <taxon>Chalcidoidea</taxon>
        <taxon>Trichogrammatidae</taxon>
        <taxon>Trichogramma</taxon>
    </lineage>
</organism>
<dbReference type="AlphaFoldDB" id="A0A6H5IMR0"/>
<evidence type="ECO:0000313" key="1">
    <source>
        <dbReference type="EMBL" id="CAB0038908.1"/>
    </source>
</evidence>
<keyword evidence="2" id="KW-1185">Reference proteome</keyword>
<gene>
    <name evidence="1" type="ORF">TBRA_LOCUS10675</name>
</gene>
<dbReference type="EMBL" id="CADCXV010000928">
    <property type="protein sequence ID" value="CAB0038908.1"/>
    <property type="molecule type" value="Genomic_DNA"/>
</dbReference>
<name>A0A6H5IMR0_9HYME</name>
<sequence length="219" mass="24432">MNSSIDSTTIRGLRGSPGDRPNCEESLVPLLLLLHLYNSAAAPTHAARGRAYTSAPRGSLLLAVAAVAVAAVWRITTTTTATASTRIHNTIQASLHYILQIRKSIARLRLSRRSCLRTCGAYIRVRVSYSLRALITYTHHRSQRSCLLFFFILSGDRYGRPRDWCTYVSHISRVAFAANIERNSAQVTFQRVERQKKMGKCFLRDTHGAVVKNKSANTV</sequence>
<evidence type="ECO:0000313" key="2">
    <source>
        <dbReference type="Proteomes" id="UP000479190"/>
    </source>
</evidence>